<name>A0ABR4QIP2_9CEST</name>
<evidence type="ECO:0000313" key="1">
    <source>
        <dbReference type="EMBL" id="KAL5109255.1"/>
    </source>
</evidence>
<organism evidence="1 2">
    <name type="scientific">Taenia crassiceps</name>
    <dbReference type="NCBI Taxonomy" id="6207"/>
    <lineage>
        <taxon>Eukaryota</taxon>
        <taxon>Metazoa</taxon>
        <taxon>Spiralia</taxon>
        <taxon>Lophotrochozoa</taxon>
        <taxon>Platyhelminthes</taxon>
        <taxon>Cestoda</taxon>
        <taxon>Eucestoda</taxon>
        <taxon>Cyclophyllidea</taxon>
        <taxon>Taeniidae</taxon>
        <taxon>Taenia</taxon>
    </lineage>
</organism>
<comment type="caution">
    <text evidence="1">The sequence shown here is derived from an EMBL/GenBank/DDBJ whole genome shotgun (WGS) entry which is preliminary data.</text>
</comment>
<dbReference type="EMBL" id="JAKROA010000003">
    <property type="protein sequence ID" value="KAL5109255.1"/>
    <property type="molecule type" value="Genomic_DNA"/>
</dbReference>
<protein>
    <submittedName>
        <fullName evidence="1">Uncharacterized protein</fullName>
    </submittedName>
</protein>
<keyword evidence="2" id="KW-1185">Reference proteome</keyword>
<dbReference type="Proteomes" id="UP001651158">
    <property type="component" value="Unassembled WGS sequence"/>
</dbReference>
<reference evidence="1 2" key="1">
    <citation type="journal article" date="2022" name="Front. Cell. Infect. Microbiol.">
        <title>The Genomes of Two Strains of Taenia crassiceps the Animal Model for the Study of Human Cysticercosis.</title>
        <authorList>
            <person name="Bobes R.J."/>
            <person name="Estrada K."/>
            <person name="Rios-Valencia D.G."/>
            <person name="Calderon-Gallegos A."/>
            <person name="de la Torre P."/>
            <person name="Carrero J.C."/>
            <person name="Sanchez-Flores A."/>
            <person name="Laclette J.P."/>
        </authorList>
    </citation>
    <scope>NUCLEOTIDE SEQUENCE [LARGE SCALE GENOMIC DNA]</scope>
    <source>
        <strain evidence="1">WFUcys</strain>
    </source>
</reference>
<gene>
    <name evidence="1" type="ORF">TcWFU_007821</name>
</gene>
<proteinExistence type="predicted"/>
<accession>A0ABR4QIP2</accession>
<sequence>MGGNWKTQDEPDMEMLYRLSQISRAQIRSSCTSGLNHSPVAMSLRGTNEKTEHKLLQTSKQASVEEDQNLFDVEETDRRKTLSVNRQHLRDIPANEGDCQYDVYDDQSKLKSGGTFYS</sequence>
<evidence type="ECO:0000313" key="2">
    <source>
        <dbReference type="Proteomes" id="UP001651158"/>
    </source>
</evidence>